<dbReference type="SUPFAM" id="SSF141457">
    <property type="entry name" value="BH3618-like"/>
    <property type="match status" value="1"/>
</dbReference>
<dbReference type="InterPro" id="IPR024046">
    <property type="entry name" value="Flagellar_assmbl_FliW_dom_sf"/>
</dbReference>
<evidence type="ECO:0000256" key="1">
    <source>
        <dbReference type="ARBA" id="ARBA00022490"/>
    </source>
</evidence>
<dbReference type="InterPro" id="IPR003775">
    <property type="entry name" value="Flagellar_assembly_factor_FliW"/>
</dbReference>
<dbReference type="PANTHER" id="PTHR39190">
    <property type="entry name" value="FLAGELLAR ASSEMBLY FACTOR FLIW"/>
    <property type="match status" value="1"/>
</dbReference>
<dbReference type="OrthoDB" id="9801235at2"/>
<dbReference type="Pfam" id="PF02623">
    <property type="entry name" value="FliW"/>
    <property type="match status" value="1"/>
</dbReference>
<comment type="similarity">
    <text evidence="4">Belongs to the FliW family.</text>
</comment>
<dbReference type="GO" id="GO:0006417">
    <property type="term" value="P:regulation of translation"/>
    <property type="evidence" value="ECO:0007669"/>
    <property type="project" value="UniProtKB-KW"/>
</dbReference>
<comment type="subcellular location">
    <subcellularLocation>
        <location evidence="4">Cytoplasm</location>
    </subcellularLocation>
</comment>
<dbReference type="Proteomes" id="UP000242310">
    <property type="component" value="Unassembled WGS sequence"/>
</dbReference>
<keyword evidence="1 4" id="KW-0963">Cytoplasm</keyword>
<dbReference type="PANTHER" id="PTHR39190:SF1">
    <property type="entry name" value="FLAGELLAR ASSEMBLY FACTOR FLIW"/>
    <property type="match status" value="1"/>
</dbReference>
<comment type="subunit">
    <text evidence="4">Interacts with translational regulator CsrA and flagellin(s).</text>
</comment>
<keyword evidence="5" id="KW-0966">Cell projection</keyword>
<keyword evidence="4" id="KW-0143">Chaperone</keyword>
<keyword evidence="5" id="KW-0282">Flagellum</keyword>
<evidence type="ECO:0000313" key="5">
    <source>
        <dbReference type="EMBL" id="PSL48574.1"/>
    </source>
</evidence>
<dbReference type="RefSeq" id="WP_106588140.1">
    <property type="nucleotide sequence ID" value="NZ_PYAV01000004.1"/>
</dbReference>
<accession>A0A2P8HQW5</accession>
<protein>
    <recommendedName>
        <fullName evidence="4">Flagellar assembly factor FliW</fullName>
    </recommendedName>
</protein>
<dbReference type="HAMAP" id="MF_01185">
    <property type="entry name" value="FliW"/>
    <property type="match status" value="1"/>
</dbReference>
<dbReference type="GO" id="GO:0005737">
    <property type="term" value="C:cytoplasm"/>
    <property type="evidence" value="ECO:0007669"/>
    <property type="project" value="UniProtKB-SubCell"/>
</dbReference>
<dbReference type="EMBL" id="PYAV01000004">
    <property type="protein sequence ID" value="PSL48574.1"/>
    <property type="molecule type" value="Genomic_DNA"/>
</dbReference>
<comment type="function">
    <text evidence="4">Acts as an anti-CsrA protein, binds CsrA and prevents it from repressing translation of its target genes, one of which is flagellin. Binds to flagellin and participates in the assembly of the flagellum.</text>
</comment>
<reference evidence="5 6" key="1">
    <citation type="submission" date="2018-03" db="EMBL/GenBank/DDBJ databases">
        <title>Genomic Encyclopedia of Type Strains, Phase III (KMG-III): the genomes of soil and plant-associated and newly described type strains.</title>
        <authorList>
            <person name="Whitman W."/>
        </authorList>
    </citation>
    <scope>NUCLEOTIDE SEQUENCE [LARGE SCALE GENOMIC DNA]</scope>
    <source>
        <strain evidence="5 6">CGMCC 1.07653</strain>
    </source>
</reference>
<dbReference type="NCBIfam" id="NF009793">
    <property type="entry name" value="PRK13285.1-1"/>
    <property type="match status" value="1"/>
</dbReference>
<keyword evidence="3 4" id="KW-0810">Translation regulation</keyword>
<evidence type="ECO:0000256" key="2">
    <source>
        <dbReference type="ARBA" id="ARBA00022795"/>
    </source>
</evidence>
<dbReference type="GO" id="GO:0044780">
    <property type="term" value="P:bacterial-type flagellum assembly"/>
    <property type="evidence" value="ECO:0007669"/>
    <property type="project" value="UniProtKB-UniRule"/>
</dbReference>
<dbReference type="Gene3D" id="2.30.290.10">
    <property type="entry name" value="BH3618-like"/>
    <property type="match status" value="1"/>
</dbReference>
<gene>
    <name evidence="4" type="primary">fliW</name>
    <name evidence="5" type="ORF">B0H94_104175</name>
</gene>
<evidence type="ECO:0000256" key="4">
    <source>
        <dbReference type="HAMAP-Rule" id="MF_01185"/>
    </source>
</evidence>
<keyword evidence="6" id="KW-1185">Reference proteome</keyword>
<comment type="caution">
    <text evidence="5">The sequence shown here is derived from an EMBL/GenBank/DDBJ whole genome shotgun (WGS) entry which is preliminary data.</text>
</comment>
<dbReference type="AlphaFoldDB" id="A0A2P8HQW5"/>
<name>A0A2P8HQW5_9BACI</name>
<keyword evidence="2 4" id="KW-1005">Bacterial flagellum biogenesis</keyword>
<sequence>MHIETKYSGTVNVAPEEVYHFEHGLPAFEDEQRFVLMPFKEGTPFYILQSVETPELAFVMVNPFHFFADYQVEIPESTITQLNITQQQDAAIFSIVTIQEPFQKSTANLQGPVVLNVAERQGKQILLNDTSYGRKHHIFPQEEAAGQEGR</sequence>
<evidence type="ECO:0000256" key="3">
    <source>
        <dbReference type="ARBA" id="ARBA00022845"/>
    </source>
</evidence>
<proteinExistence type="inferred from homology"/>
<evidence type="ECO:0000313" key="6">
    <source>
        <dbReference type="Proteomes" id="UP000242310"/>
    </source>
</evidence>
<keyword evidence="5" id="KW-0969">Cilium</keyword>
<organism evidence="5 6">
    <name type="scientific">Salsuginibacillus halophilus</name>
    <dbReference type="NCBI Taxonomy" id="517424"/>
    <lineage>
        <taxon>Bacteria</taxon>
        <taxon>Bacillati</taxon>
        <taxon>Bacillota</taxon>
        <taxon>Bacilli</taxon>
        <taxon>Bacillales</taxon>
        <taxon>Bacillaceae</taxon>
        <taxon>Salsuginibacillus</taxon>
    </lineage>
</organism>